<organism evidence="1">
    <name type="scientific">Anguilla anguilla</name>
    <name type="common">European freshwater eel</name>
    <name type="synonym">Muraena anguilla</name>
    <dbReference type="NCBI Taxonomy" id="7936"/>
    <lineage>
        <taxon>Eukaryota</taxon>
        <taxon>Metazoa</taxon>
        <taxon>Chordata</taxon>
        <taxon>Craniata</taxon>
        <taxon>Vertebrata</taxon>
        <taxon>Euteleostomi</taxon>
        <taxon>Actinopterygii</taxon>
        <taxon>Neopterygii</taxon>
        <taxon>Teleostei</taxon>
        <taxon>Anguilliformes</taxon>
        <taxon>Anguillidae</taxon>
        <taxon>Anguilla</taxon>
    </lineage>
</organism>
<protein>
    <submittedName>
        <fullName evidence="1">Uncharacterized protein</fullName>
    </submittedName>
</protein>
<evidence type="ECO:0000313" key="1">
    <source>
        <dbReference type="EMBL" id="JAH43587.1"/>
    </source>
</evidence>
<sequence length="23" mass="2749">MQLHNVLSWRFFAQLHLNGPVIQ</sequence>
<dbReference type="EMBL" id="GBXM01093958">
    <property type="protein sequence ID" value="JAH14619.1"/>
    <property type="molecule type" value="Transcribed_RNA"/>
</dbReference>
<proteinExistence type="predicted"/>
<dbReference type="EMBL" id="GBXM01064990">
    <property type="protein sequence ID" value="JAH43587.1"/>
    <property type="molecule type" value="Transcribed_RNA"/>
</dbReference>
<reference evidence="1" key="1">
    <citation type="submission" date="2014-11" db="EMBL/GenBank/DDBJ databases">
        <authorList>
            <person name="Amaro Gonzalez C."/>
        </authorList>
    </citation>
    <scope>NUCLEOTIDE SEQUENCE</scope>
</reference>
<accession>A0A0E9SQR5</accession>
<name>A0A0E9SQR5_ANGAN</name>
<dbReference type="AlphaFoldDB" id="A0A0E9SQR5"/>
<reference evidence="1" key="2">
    <citation type="journal article" date="2015" name="Fish Shellfish Immunol.">
        <title>Early steps in the European eel (Anguilla anguilla)-Vibrio vulnificus interaction in the gills: Role of the RtxA13 toxin.</title>
        <authorList>
            <person name="Callol A."/>
            <person name="Pajuelo D."/>
            <person name="Ebbesson L."/>
            <person name="Teles M."/>
            <person name="MacKenzie S."/>
            <person name="Amaro C."/>
        </authorList>
    </citation>
    <scope>NUCLEOTIDE SEQUENCE</scope>
</reference>